<proteinExistence type="predicted"/>
<dbReference type="STRING" id="205917.A0A4Y9YZP0"/>
<reference evidence="2 3" key="1">
    <citation type="submission" date="2019-02" db="EMBL/GenBank/DDBJ databases">
        <title>Genome sequencing of the rare red list fungi Dentipellis fragilis.</title>
        <authorList>
            <person name="Buettner E."/>
            <person name="Kellner H."/>
        </authorList>
    </citation>
    <scope>NUCLEOTIDE SEQUENCE [LARGE SCALE GENOMIC DNA]</scope>
    <source>
        <strain evidence="2 3">DSM 105465</strain>
    </source>
</reference>
<feature type="region of interest" description="Disordered" evidence="1">
    <location>
        <begin position="25"/>
        <end position="49"/>
    </location>
</feature>
<evidence type="ECO:0000313" key="2">
    <source>
        <dbReference type="EMBL" id="TFY67845.1"/>
    </source>
</evidence>
<dbReference type="Pfam" id="PF18759">
    <property type="entry name" value="Plavaka"/>
    <property type="match status" value="1"/>
</dbReference>
<evidence type="ECO:0000256" key="1">
    <source>
        <dbReference type="SAM" id="MobiDB-lite"/>
    </source>
</evidence>
<comment type="caution">
    <text evidence="2">The sequence shown here is derived from an EMBL/GenBank/DDBJ whole genome shotgun (WGS) entry which is preliminary data.</text>
</comment>
<accession>A0A4Y9YZP0</accession>
<organism evidence="2 3">
    <name type="scientific">Dentipellis fragilis</name>
    <dbReference type="NCBI Taxonomy" id="205917"/>
    <lineage>
        <taxon>Eukaryota</taxon>
        <taxon>Fungi</taxon>
        <taxon>Dikarya</taxon>
        <taxon>Basidiomycota</taxon>
        <taxon>Agaricomycotina</taxon>
        <taxon>Agaricomycetes</taxon>
        <taxon>Russulales</taxon>
        <taxon>Hericiaceae</taxon>
        <taxon>Dentipellis</taxon>
    </lineage>
</organism>
<dbReference type="InterPro" id="IPR041078">
    <property type="entry name" value="Plavaka"/>
</dbReference>
<name>A0A4Y9YZP0_9AGAM</name>
<evidence type="ECO:0000313" key="3">
    <source>
        <dbReference type="Proteomes" id="UP000298327"/>
    </source>
</evidence>
<protein>
    <submittedName>
        <fullName evidence="2">Uncharacterized protein</fullName>
    </submittedName>
</protein>
<dbReference type="EMBL" id="SEOQ01000180">
    <property type="protein sequence ID" value="TFY67845.1"/>
    <property type="molecule type" value="Genomic_DNA"/>
</dbReference>
<keyword evidence="3" id="KW-1185">Reference proteome</keyword>
<sequence length="875" mass="99423">MHRHVKPAAPRSTFHYHPHLTARKCDSEGNYIPSTSPPPPRDNSEDWTPFADRPSFEFAELVFEKMETSAGDLDRLLKIYAAKTLLDGGGDRLFDNHDDLYATIDAIQHGDVPWKTFRVSYRGPVTADSPSWQTEPFVIHARDAYAVAKQMIGNPDFDGKWDYRPFEEYTGPENRRWCNLMSGQWAMSKADEIACDPQTHGAMFVAPVLGADKTVVSVQTGHSEFHPLYMSLGNIHGDVRRAHRDAVIPLAFLAIPKAPREHEDEEQFRRFCKQLYHTSIAKIMSPLKSAMTTPEVMRCPDGHFRRVIFQLGPFIADYPEQVYLAGIVSGWCPKCLARPSELDAIGEPRFRQHTEQLKNAYRDQPGHLWDTWGVVDDVTPFTDQFPRADIHEMITPDILHQLVKGTFKDHLVSWVEVYIYAHNEPKEAKAIMDDIDRRIAVVPGFPGLRRFPEGRNFKQWTGNDSKALMKVFLPAIVGYVPDQMVQCIAALLDFSYLARRSAHESSTLTAMTKALERFHATRVIFEMTGVRSDFALPRQHSLVHYVQNIQRFGSLNGLCSSITESKHIRAVKRPWRRSSKYKALDQMLRTNSRLLKLANARIEFGRRGMLKGDVLHYVSKQLGVDGLDEEDENEGDDAFDAIDIHGNADVVQSITELPRRQAYVSSLQSLARELGQPDLQDIIRRFLWDQLYHGDDIAGDQAPIDACPPFSGSIRVYRTATSTFYAPSELAGPGGMHREIIRSVASWYDGYQRRDTVLIQTGDDGDRMGGMLVGRIQVFLSFVHDDERYPCTLVDWLIPCGNRPDPVTGMWKVSPDGTRGLIHLSSVVRACHLIGVYGETRIPRDFRFAYALDSFDCFYLNRYTDYHAHETIAST</sequence>
<dbReference type="Proteomes" id="UP000298327">
    <property type="component" value="Unassembled WGS sequence"/>
</dbReference>
<gene>
    <name evidence="2" type="ORF">EVG20_g3800</name>
</gene>
<dbReference type="AlphaFoldDB" id="A0A4Y9YZP0"/>
<dbReference type="OrthoDB" id="3199698at2759"/>